<dbReference type="RefSeq" id="WP_115372007.1">
    <property type="nucleotide sequence ID" value="NZ_QASA01000001.1"/>
</dbReference>
<dbReference type="GO" id="GO:0016829">
    <property type="term" value="F:lyase activity"/>
    <property type="evidence" value="ECO:0007669"/>
    <property type="project" value="UniProtKB-KW"/>
</dbReference>
<keyword evidence="2" id="KW-0456">Lyase</keyword>
<accession>A0A369QH94</accession>
<comment type="caution">
    <text evidence="4">The sequence shown here is derived from an EMBL/GenBank/DDBJ whole genome shotgun (WGS) entry which is preliminary data.</text>
</comment>
<dbReference type="Proteomes" id="UP000253919">
    <property type="component" value="Unassembled WGS sequence"/>
</dbReference>
<dbReference type="AlphaFoldDB" id="A0A369QH94"/>
<reference evidence="4 5" key="1">
    <citation type="submission" date="2018-04" db="EMBL/GenBank/DDBJ databases">
        <title>Adhaeribacter sp. HMF7616 genome sequencing and assembly.</title>
        <authorList>
            <person name="Kang H."/>
            <person name="Kang J."/>
            <person name="Cha I."/>
            <person name="Kim H."/>
            <person name="Joh K."/>
        </authorList>
    </citation>
    <scope>NUCLEOTIDE SEQUENCE [LARGE SCALE GENOMIC DNA]</scope>
    <source>
        <strain evidence="4 5">HMF7616</strain>
    </source>
</reference>
<sequence length="406" mass="45384">MKTRISSTTLLLLLSLVLSVRVLAQVRPNTFLMNGDHLLETKIKINSGNEQCLAALKVLISTVGAPLNRVPYTVTDKTIMPPSGDKHDYMSLAPYWWPNPNTANGLPYINKDGQTNPDIDKVKDGDHARGVSRDVRLLGLAYYFTNDEKYAKKAAELLKIFFLNSATRMNPNIKYAQIIMGYDKVYGTGTIDTEKFPDLIDGVQLLASSPSWTAENNEALKSWFSQYLDWLQTSEMGKAASIAPNNIGTMYDLQTVTYALYIGNKALAKSFLETRTFKRIDDQLKVNGEQPYELARTGSWSYSNKNLEGWFNLATCAENLGINLWNYTSVNGKSLKKAFEFMVPYGAGTKAWPYQQIGTFKRESFISIARTGSAVYKDLNLQPVLSGTHAKFVAGTDIGLLTSRYY</sequence>
<feature type="domain" description="Alginate lyase" evidence="3">
    <location>
        <begin position="73"/>
        <end position="352"/>
    </location>
</feature>
<dbReference type="InterPro" id="IPR008929">
    <property type="entry name" value="Chondroitin_lyas"/>
</dbReference>
<dbReference type="Pfam" id="PF05426">
    <property type="entry name" value="Alginate_lyase"/>
    <property type="match status" value="1"/>
</dbReference>
<proteinExistence type="predicted"/>
<name>A0A369QH94_9BACT</name>
<keyword evidence="1" id="KW-0732">Signal</keyword>
<evidence type="ECO:0000313" key="4">
    <source>
        <dbReference type="EMBL" id="RDC62586.1"/>
    </source>
</evidence>
<dbReference type="SUPFAM" id="SSF48230">
    <property type="entry name" value="Chondroitin AC/alginate lyase"/>
    <property type="match status" value="1"/>
</dbReference>
<evidence type="ECO:0000313" key="5">
    <source>
        <dbReference type="Proteomes" id="UP000253919"/>
    </source>
</evidence>
<evidence type="ECO:0000256" key="2">
    <source>
        <dbReference type="ARBA" id="ARBA00023239"/>
    </source>
</evidence>
<keyword evidence="5" id="KW-1185">Reference proteome</keyword>
<dbReference type="OrthoDB" id="7210452at2"/>
<organism evidence="4 5">
    <name type="scientific">Adhaeribacter pallidiroseus</name>
    <dbReference type="NCBI Taxonomy" id="2072847"/>
    <lineage>
        <taxon>Bacteria</taxon>
        <taxon>Pseudomonadati</taxon>
        <taxon>Bacteroidota</taxon>
        <taxon>Cytophagia</taxon>
        <taxon>Cytophagales</taxon>
        <taxon>Hymenobacteraceae</taxon>
        <taxon>Adhaeribacter</taxon>
    </lineage>
</organism>
<protein>
    <recommendedName>
        <fullName evidence="3">Alginate lyase domain-containing protein</fullName>
    </recommendedName>
</protein>
<dbReference type="GO" id="GO:0042597">
    <property type="term" value="C:periplasmic space"/>
    <property type="evidence" value="ECO:0007669"/>
    <property type="project" value="InterPro"/>
</dbReference>
<dbReference type="EMBL" id="QASA01000001">
    <property type="protein sequence ID" value="RDC62586.1"/>
    <property type="molecule type" value="Genomic_DNA"/>
</dbReference>
<evidence type="ECO:0000259" key="3">
    <source>
        <dbReference type="Pfam" id="PF05426"/>
    </source>
</evidence>
<dbReference type="InterPro" id="IPR008397">
    <property type="entry name" value="Alginate_lyase_dom"/>
</dbReference>
<evidence type="ECO:0000256" key="1">
    <source>
        <dbReference type="ARBA" id="ARBA00022729"/>
    </source>
</evidence>
<dbReference type="Gene3D" id="1.50.10.100">
    <property type="entry name" value="Chondroitin AC/alginate lyase"/>
    <property type="match status" value="1"/>
</dbReference>
<gene>
    <name evidence="4" type="ORF">AHMF7616_01180</name>
</gene>